<evidence type="ECO:0000313" key="1">
    <source>
        <dbReference type="EMBL" id="QEN04165.1"/>
    </source>
</evidence>
<evidence type="ECO:0008006" key="3">
    <source>
        <dbReference type="Google" id="ProtNLM"/>
    </source>
</evidence>
<reference evidence="1 2" key="1">
    <citation type="submission" date="2019-02" db="EMBL/GenBank/DDBJ databases">
        <authorList>
            <person name="Fomenkov A."/>
            <person name="Dubinina G."/>
            <person name="Grabovich M."/>
            <person name="Vincze T."/>
            <person name="Roberts R.J."/>
        </authorList>
    </citation>
    <scope>NUCLEOTIDE SEQUENCE [LARGE SCALE GENOMIC DNA]</scope>
    <source>
        <strain evidence="1 2">P</strain>
    </source>
</reference>
<sequence>MDNPNCANCIHFYITLDENRPRACRVFNIKGRSLPSIDVKKFTGYHCPVFKEKERKDKPVYKSNKILDTFA</sequence>
<keyword evidence="2" id="KW-1185">Reference proteome</keyword>
<proteinExistence type="predicted"/>
<reference evidence="1 2" key="2">
    <citation type="submission" date="2019-09" db="EMBL/GenBank/DDBJ databases">
        <title>Complete Genome Sequence and Methylome Analysis of free living Spirochaetas.</title>
        <authorList>
            <person name="Leshcheva N."/>
            <person name="Mikheeva N."/>
        </authorList>
    </citation>
    <scope>NUCLEOTIDE SEQUENCE [LARGE SCALE GENOMIC DNA]</scope>
    <source>
        <strain evidence="1 2">P</strain>
    </source>
</reference>
<dbReference type="KEGG" id="sper:EW093_05420"/>
<evidence type="ECO:0000313" key="2">
    <source>
        <dbReference type="Proteomes" id="UP000323824"/>
    </source>
</evidence>
<dbReference type="RefSeq" id="WP_149567416.1">
    <property type="nucleotide sequence ID" value="NZ_CP035807.1"/>
</dbReference>
<dbReference type="EMBL" id="CP035807">
    <property type="protein sequence ID" value="QEN04165.1"/>
    <property type="molecule type" value="Genomic_DNA"/>
</dbReference>
<name>A0A5C1Q7Z4_9SPIO</name>
<dbReference type="Proteomes" id="UP000323824">
    <property type="component" value="Chromosome"/>
</dbReference>
<gene>
    <name evidence="1" type="ORF">EW093_05420</name>
</gene>
<accession>A0A5C1Q7Z4</accession>
<dbReference type="OrthoDB" id="9807346at2"/>
<protein>
    <recommendedName>
        <fullName evidence="3">Uracil-DNA glycosylase</fullName>
    </recommendedName>
</protein>
<dbReference type="AlphaFoldDB" id="A0A5C1Q7Z4"/>
<organism evidence="1 2">
    <name type="scientific">Thiospirochaeta perfilievii</name>
    <dbReference type="NCBI Taxonomy" id="252967"/>
    <lineage>
        <taxon>Bacteria</taxon>
        <taxon>Pseudomonadati</taxon>
        <taxon>Spirochaetota</taxon>
        <taxon>Spirochaetia</taxon>
        <taxon>Spirochaetales</taxon>
        <taxon>Spirochaetaceae</taxon>
        <taxon>Thiospirochaeta</taxon>
    </lineage>
</organism>